<dbReference type="InterPro" id="IPR036887">
    <property type="entry name" value="HTH_APSES_sf"/>
</dbReference>
<dbReference type="GO" id="GO:0003677">
    <property type="term" value="F:DNA binding"/>
    <property type="evidence" value="ECO:0007669"/>
    <property type="project" value="InterPro"/>
</dbReference>
<dbReference type="SUPFAM" id="SSF54616">
    <property type="entry name" value="DNA-binding domain of Mlu1-box binding protein MBP1"/>
    <property type="match status" value="1"/>
</dbReference>
<evidence type="ECO:0000256" key="1">
    <source>
        <dbReference type="ARBA" id="ARBA00022737"/>
    </source>
</evidence>
<feature type="region of interest" description="Disordered" evidence="5">
    <location>
        <begin position="174"/>
        <end position="195"/>
    </location>
</feature>
<dbReference type="PANTHER" id="PTHR43828">
    <property type="entry name" value="ASPARAGINASE"/>
    <property type="match status" value="1"/>
</dbReference>
<dbReference type="KEGG" id="tpf:TPHA_0K00750"/>
<keyword evidence="4" id="KW-0175">Coiled coil</keyword>
<dbReference type="HOGENOM" id="CLU_009666_0_0_1"/>
<evidence type="ECO:0000256" key="4">
    <source>
        <dbReference type="SAM" id="Coils"/>
    </source>
</evidence>
<evidence type="ECO:0000256" key="3">
    <source>
        <dbReference type="PROSITE-ProRule" id="PRU00023"/>
    </source>
</evidence>
<evidence type="ECO:0000313" key="7">
    <source>
        <dbReference type="EMBL" id="CCE65209.1"/>
    </source>
</evidence>
<dbReference type="Pfam" id="PF04383">
    <property type="entry name" value="KilA-N"/>
    <property type="match status" value="1"/>
</dbReference>
<dbReference type="FunFam" id="3.10.260.10:FF:000006">
    <property type="entry name" value="Swi4p"/>
    <property type="match status" value="1"/>
</dbReference>
<dbReference type="EMBL" id="HE612866">
    <property type="protein sequence ID" value="CCE65209.1"/>
    <property type="molecule type" value="Genomic_DNA"/>
</dbReference>
<dbReference type="Proteomes" id="UP000005666">
    <property type="component" value="Chromosome 11"/>
</dbReference>
<dbReference type="Pfam" id="PF13857">
    <property type="entry name" value="Ank_5"/>
    <property type="match status" value="1"/>
</dbReference>
<dbReference type="PROSITE" id="PS50297">
    <property type="entry name" value="ANK_REP_REGION"/>
    <property type="match status" value="1"/>
</dbReference>
<dbReference type="eggNOG" id="ENOG502QUTG">
    <property type="taxonomic scope" value="Eukaryota"/>
</dbReference>
<organism evidence="7 8">
    <name type="scientific">Tetrapisispora phaffii (strain ATCC 24235 / CBS 4417 / NBRC 1672 / NRRL Y-8282 / UCD 70-5)</name>
    <name type="common">Yeast</name>
    <name type="synonym">Fabospora phaffii</name>
    <dbReference type="NCBI Taxonomy" id="1071381"/>
    <lineage>
        <taxon>Eukaryota</taxon>
        <taxon>Fungi</taxon>
        <taxon>Dikarya</taxon>
        <taxon>Ascomycota</taxon>
        <taxon>Saccharomycotina</taxon>
        <taxon>Saccharomycetes</taxon>
        <taxon>Saccharomycetales</taxon>
        <taxon>Saccharomycetaceae</taxon>
        <taxon>Tetrapisispora</taxon>
    </lineage>
</organism>
<dbReference type="PROSITE" id="PS50088">
    <property type="entry name" value="ANK_REPEAT"/>
    <property type="match status" value="1"/>
</dbReference>
<dbReference type="STRING" id="1071381.G8BZ81"/>
<protein>
    <recommendedName>
        <fullName evidence="6">HTH APSES-type domain-containing protein</fullName>
    </recommendedName>
</protein>
<dbReference type="OrthoDB" id="6718656at2759"/>
<name>G8BZ81_TETPH</name>
<dbReference type="InterPro" id="IPR036770">
    <property type="entry name" value="Ankyrin_rpt-contain_sf"/>
</dbReference>
<dbReference type="PROSITE" id="PS51299">
    <property type="entry name" value="HTH_APSES"/>
    <property type="match status" value="1"/>
</dbReference>
<evidence type="ECO:0000259" key="6">
    <source>
        <dbReference type="PROSITE" id="PS51299"/>
    </source>
</evidence>
<feature type="coiled-coil region" evidence="4">
    <location>
        <begin position="693"/>
        <end position="727"/>
    </location>
</feature>
<gene>
    <name evidence="7" type="primary">TPHA0K00750</name>
    <name evidence="7" type="ordered locus">TPHA_0K00750</name>
</gene>
<dbReference type="RefSeq" id="XP_003687643.1">
    <property type="nucleotide sequence ID" value="XM_003687595.1"/>
</dbReference>
<sequence length="857" mass="97603">MRPLLLNEKTISNLVESDDTDIDVEPIIEIATYSEIDVFECYMKGSETKTVMRKVSNDWVNATQIFKIANFTKNKRTRILEREAKLIKHEKIQGGYGRFQGTWIPLDDAKMLVNKYEIQHPIINKILNYIIDPGNLPARRSKNSVLKRNPLNRHLVSPSSYKVTPTKRMLRTVLPSSSDSGRSISTPKSTGTYKYEEGDLKGLTKKATKTKPLQFSTLHEHNQHNTKSGHSISSDYFDPYLTRSLEMKSFRKKIFLPNSDTTKLSSKNNTMETMELEELPFPQYHFQEDSQPATPADDPDIGQISLKSLSIDEYQQLMLKVLSSENCLEEGYTLPAALYNPPADFDINLKIDKQGHSLLHWASAMGNLPLTKLLISLKCQILSYNNVGFNPLTKMIFYNNSYRAGNFKEILSLLRICVTAQDKNGRLPLHYLIELTVNKTKDQSIITHYIDLILEYLQSNDNDDISILKLTVNHQDSYGNTILHIAALNNNLKIYNKLLKIGCSEKLTNMNNETPLSIMEKQRDAPTPEIPEFLSLSFAIREATTGTPQILKSNIENNLDLRTLSIKRDFSSVEDKAYNSSVVTSNVEESKRTKINENGSTSCITEGTSKIDESLRELSQTPQMQPVFLKQLETEFLSTFSVKYDQTNETFGYLETPPIIAANDRHFNSDLRNNSYKMKMLSGMFFDNVVRMLDDSNTDLVSLREQINNMHKKIETTSKQVENIQGEAITMNPELASITDIELHNNNMRTKLESTKKKVMKILESKSKIKISEMTQNQKSKLNSISLDDTPNASVELINEYRILHRKREALLQNIIDAKAKLGATRKIIKYKKLLGTNSNNQSLDDVTKELINSLMG</sequence>
<dbReference type="InterPro" id="IPR003163">
    <property type="entry name" value="Tscrpt_reg_HTH_APSES-type"/>
</dbReference>
<dbReference type="SUPFAM" id="SSF48403">
    <property type="entry name" value="Ankyrin repeat"/>
    <property type="match status" value="1"/>
</dbReference>
<accession>G8BZ81</accession>
<feature type="domain" description="HTH APSES-type" evidence="6">
    <location>
        <begin position="28"/>
        <end position="138"/>
    </location>
</feature>
<dbReference type="PANTHER" id="PTHR43828:SF7">
    <property type="entry name" value="REGULATORY PROTEIN SWI4"/>
    <property type="match status" value="1"/>
</dbReference>
<evidence type="ECO:0000313" key="8">
    <source>
        <dbReference type="Proteomes" id="UP000005666"/>
    </source>
</evidence>
<evidence type="ECO:0000256" key="5">
    <source>
        <dbReference type="SAM" id="MobiDB-lite"/>
    </source>
</evidence>
<dbReference type="AlphaFoldDB" id="G8BZ81"/>
<dbReference type="SMART" id="SM01252">
    <property type="entry name" value="KilA-N"/>
    <property type="match status" value="1"/>
</dbReference>
<dbReference type="InterPro" id="IPR018004">
    <property type="entry name" value="KilA/APSES_HTH"/>
</dbReference>
<dbReference type="SMART" id="SM00248">
    <property type="entry name" value="ANK"/>
    <property type="match status" value="2"/>
</dbReference>
<reference evidence="7 8" key="1">
    <citation type="journal article" date="2011" name="Proc. Natl. Acad. Sci. U.S.A.">
        <title>Evolutionary erosion of yeast sex chromosomes by mating-type switching accidents.</title>
        <authorList>
            <person name="Gordon J.L."/>
            <person name="Armisen D."/>
            <person name="Proux-Wera E."/>
            <person name="Oheigeartaigh S.S."/>
            <person name="Byrne K.P."/>
            <person name="Wolfe K.H."/>
        </authorList>
    </citation>
    <scope>NUCLEOTIDE SEQUENCE [LARGE SCALE GENOMIC DNA]</scope>
    <source>
        <strain evidence="8">ATCC 24235 / CBS 4417 / NBRC 1672 / NRRL Y-8282 / UCD 70-5</strain>
    </source>
</reference>
<dbReference type="GO" id="GO:0033309">
    <property type="term" value="C:SBF transcription complex"/>
    <property type="evidence" value="ECO:0007669"/>
    <property type="project" value="TreeGrafter"/>
</dbReference>
<dbReference type="InterPro" id="IPR051642">
    <property type="entry name" value="SWI6-like"/>
</dbReference>
<proteinExistence type="predicted"/>
<dbReference type="InterPro" id="IPR002110">
    <property type="entry name" value="Ankyrin_rpt"/>
</dbReference>
<dbReference type="GeneID" id="11533385"/>
<keyword evidence="2 3" id="KW-0040">ANK repeat</keyword>
<keyword evidence="1" id="KW-0677">Repeat</keyword>
<dbReference type="Gene3D" id="1.25.40.20">
    <property type="entry name" value="Ankyrin repeat-containing domain"/>
    <property type="match status" value="1"/>
</dbReference>
<feature type="compositionally biased region" description="Polar residues" evidence="5">
    <location>
        <begin position="174"/>
        <end position="192"/>
    </location>
</feature>
<feature type="repeat" description="ANK" evidence="3">
    <location>
        <begin position="478"/>
        <end position="510"/>
    </location>
</feature>
<dbReference type="GO" id="GO:0030907">
    <property type="term" value="C:MBF transcription complex"/>
    <property type="evidence" value="ECO:0007669"/>
    <property type="project" value="TreeGrafter"/>
</dbReference>
<evidence type="ECO:0000256" key="2">
    <source>
        <dbReference type="ARBA" id="ARBA00023043"/>
    </source>
</evidence>
<dbReference type="GO" id="GO:0001228">
    <property type="term" value="F:DNA-binding transcription activator activity, RNA polymerase II-specific"/>
    <property type="evidence" value="ECO:0007669"/>
    <property type="project" value="UniProtKB-ARBA"/>
</dbReference>
<dbReference type="Gene3D" id="3.10.260.10">
    <property type="entry name" value="Transcription regulator HTH, APSES-type DNA-binding domain"/>
    <property type="match status" value="1"/>
</dbReference>
<keyword evidence="8" id="KW-1185">Reference proteome</keyword>